<gene>
    <name evidence="2" type="ORF">pPER272_0176</name>
    <name evidence="1" type="ORF">pPER272_AH820_0176</name>
</gene>
<sequence length="138" mass="14924">MGGPKRVVKVVAIQFPYSPASKEGGFIINRPLKMKCRMLIAVSSIIVKLPKKEAYGESKLICLALSSQYPLIGIGIPRKLTVPTTLLSTMESMVSIPLIMDLPAIEASIPHTDGKGILTLAVFGIFKINLSLIILCMD</sequence>
<evidence type="ECO:0000313" key="1">
    <source>
        <dbReference type="EMBL" id="ABK00960.1"/>
    </source>
</evidence>
<accession>A1BZK1</accession>
<dbReference type="EMBL" id="DQ889678">
    <property type="protein sequence ID" value="ABK01224.1"/>
    <property type="molecule type" value="Genomic_DNA"/>
</dbReference>
<reference evidence="1" key="1">
    <citation type="journal article" date="2007" name="J. Bacteriol.">
        <title>Complete sequence analysis of novel plasmids from emetic and periodontal Bacillus cereus isolates reveals a common evolutionary history among the B. cereus-group plasmids, including Bacillus anthracis pXO1.</title>
        <authorList>
            <person name="Rasko D.A."/>
            <person name="Rosovitz M.J."/>
            <person name="Okstad O.A."/>
            <person name="Fouts D.E."/>
            <person name="Jiang L."/>
            <person name="Cer R.Z."/>
            <person name="Kolsto A.B."/>
            <person name="Gill S.R."/>
            <person name="Ravel J."/>
        </authorList>
    </citation>
    <scope>NUCLEOTIDE SEQUENCE</scope>
    <source>
        <strain evidence="2">AH818</strain>
        <strain evidence="1">AH820</strain>
        <plasmid evidence="1">pPER272</plasmid>
    </source>
</reference>
<protein>
    <submittedName>
        <fullName evidence="1">Uncharacterized protein</fullName>
    </submittedName>
</protein>
<proteinExistence type="predicted"/>
<dbReference type="AlphaFoldDB" id="A1BZK1"/>
<organism evidence="1">
    <name type="scientific">Bacillus cereus</name>
    <dbReference type="NCBI Taxonomy" id="1396"/>
    <lineage>
        <taxon>Bacteria</taxon>
        <taxon>Bacillati</taxon>
        <taxon>Bacillota</taxon>
        <taxon>Bacilli</taxon>
        <taxon>Bacillales</taxon>
        <taxon>Bacillaceae</taxon>
        <taxon>Bacillus</taxon>
        <taxon>Bacillus cereus group</taxon>
    </lineage>
</organism>
<keyword evidence="1" id="KW-0614">Plasmid</keyword>
<dbReference type="EMBL" id="DQ889677">
    <property type="protein sequence ID" value="ABK00960.1"/>
    <property type="molecule type" value="Genomic_DNA"/>
</dbReference>
<dbReference type="RefSeq" id="WP_012477864.1">
    <property type="nucleotide sequence ID" value="NZ_DQ889677.1"/>
</dbReference>
<name>A1BZK1_BACCE</name>
<evidence type="ECO:0000313" key="2">
    <source>
        <dbReference type="EMBL" id="ABK01224.1"/>
    </source>
</evidence>
<geneLocation type="plasmid" evidence="1">
    <name>pPER272</name>
</geneLocation>